<reference evidence="2" key="1">
    <citation type="journal article" date="2023" name="Front. Plant Sci.">
        <title>Chromosomal-level genome assembly of Melastoma candidum provides insights into trichome evolution.</title>
        <authorList>
            <person name="Zhong Y."/>
            <person name="Wu W."/>
            <person name="Sun C."/>
            <person name="Zou P."/>
            <person name="Liu Y."/>
            <person name="Dai S."/>
            <person name="Zhou R."/>
        </authorList>
    </citation>
    <scope>NUCLEOTIDE SEQUENCE [LARGE SCALE GENOMIC DNA]</scope>
</reference>
<proteinExistence type="predicted"/>
<evidence type="ECO:0000313" key="2">
    <source>
        <dbReference type="Proteomes" id="UP001057402"/>
    </source>
</evidence>
<gene>
    <name evidence="1" type="ORF">MLD38_024795</name>
</gene>
<sequence length="114" mass="12231">MGRKGYAWAILAGSNAALAAISAKLISFPVAKYGCVVMFNVVMWGCYVQSLRDLSTLQATATNFAANFLASGFAGSLLFGELLKLQWFAGAFLIVIGVLVLSTSTTEERKERLD</sequence>
<dbReference type="EMBL" id="CM042886">
    <property type="protein sequence ID" value="KAI4339911.1"/>
    <property type="molecule type" value="Genomic_DNA"/>
</dbReference>
<accession>A0ACB9NV51</accession>
<protein>
    <submittedName>
        <fullName evidence="1">Uncharacterized protein</fullName>
    </submittedName>
</protein>
<dbReference type="Proteomes" id="UP001057402">
    <property type="component" value="Chromosome 7"/>
</dbReference>
<organism evidence="1 2">
    <name type="scientific">Melastoma candidum</name>
    <dbReference type="NCBI Taxonomy" id="119954"/>
    <lineage>
        <taxon>Eukaryota</taxon>
        <taxon>Viridiplantae</taxon>
        <taxon>Streptophyta</taxon>
        <taxon>Embryophyta</taxon>
        <taxon>Tracheophyta</taxon>
        <taxon>Spermatophyta</taxon>
        <taxon>Magnoliopsida</taxon>
        <taxon>eudicotyledons</taxon>
        <taxon>Gunneridae</taxon>
        <taxon>Pentapetalae</taxon>
        <taxon>rosids</taxon>
        <taxon>malvids</taxon>
        <taxon>Myrtales</taxon>
        <taxon>Melastomataceae</taxon>
        <taxon>Melastomatoideae</taxon>
        <taxon>Melastomateae</taxon>
        <taxon>Melastoma</taxon>
    </lineage>
</organism>
<name>A0ACB9NV51_9MYRT</name>
<evidence type="ECO:0000313" key="1">
    <source>
        <dbReference type="EMBL" id="KAI4339911.1"/>
    </source>
</evidence>
<comment type="caution">
    <text evidence="1">The sequence shown here is derived from an EMBL/GenBank/DDBJ whole genome shotgun (WGS) entry which is preliminary data.</text>
</comment>
<keyword evidence="2" id="KW-1185">Reference proteome</keyword>